<dbReference type="CDD" id="cd00144">
    <property type="entry name" value="MPP_PPP_family"/>
    <property type="match status" value="1"/>
</dbReference>
<dbReference type="EMBL" id="DTBJ01000004">
    <property type="protein sequence ID" value="HGM58007.1"/>
    <property type="molecule type" value="Genomic_DNA"/>
</dbReference>
<dbReference type="GO" id="GO:0005737">
    <property type="term" value="C:cytoplasm"/>
    <property type="evidence" value="ECO:0007669"/>
    <property type="project" value="TreeGrafter"/>
</dbReference>
<dbReference type="PANTHER" id="PTHR11668:SF496">
    <property type="entry name" value="SERINE_THREONINE-PROTEIN PHOSPHATASE"/>
    <property type="match status" value="1"/>
</dbReference>
<gene>
    <name evidence="2" type="ORF">ENU14_00215</name>
</gene>
<dbReference type="InterPro" id="IPR050341">
    <property type="entry name" value="PP1_catalytic_subunit"/>
</dbReference>
<accession>A0A7C4HC00</accession>
<dbReference type="PANTHER" id="PTHR11668">
    <property type="entry name" value="SERINE/THREONINE PROTEIN PHOSPHATASE"/>
    <property type="match status" value="1"/>
</dbReference>
<dbReference type="InterPro" id="IPR004843">
    <property type="entry name" value="Calcineurin-like_PHP"/>
</dbReference>
<sequence>MDLSDLINRVNEYANKPQNFLNIIIETEKKLHNIAGVKYRPPGFYEIIDYNELYVLGDLHGDLDTFIEFLDKNRILGRLTNNSGFKILFLGDYVDRGSKQIELFTTILLLKNNYPNNVILLRGNHEPLPFLIPYPHDLLNHLYSKFNELADQIYVYTLRFFQKLAYGARIPGKILFVHGGPPSTVLVNKSFEEAFSIGRPFVDDRVIEEILWNDPVEYVDKPFIDSPRGAGVQFSEAITDATIKLANVKYIVRGHEAVNGYKLNHSNRVVTLFDAKAEPYYFSKASFLKLSSNNCFKNIVECIQLL</sequence>
<dbReference type="Pfam" id="PF00149">
    <property type="entry name" value="Metallophos"/>
    <property type="match status" value="1"/>
</dbReference>
<organism evidence="2">
    <name type="scientific">Staphylothermus marinus</name>
    <dbReference type="NCBI Taxonomy" id="2280"/>
    <lineage>
        <taxon>Archaea</taxon>
        <taxon>Thermoproteota</taxon>
        <taxon>Thermoprotei</taxon>
        <taxon>Desulfurococcales</taxon>
        <taxon>Desulfurococcaceae</taxon>
        <taxon>Staphylothermus</taxon>
    </lineage>
</organism>
<name>A0A7C4HC00_STAMA</name>
<comment type="caution">
    <text evidence="2">The sequence shown here is derived from an EMBL/GenBank/DDBJ whole genome shotgun (WGS) entry which is preliminary data.</text>
</comment>
<dbReference type="GO" id="GO:0004722">
    <property type="term" value="F:protein serine/threonine phosphatase activity"/>
    <property type="evidence" value="ECO:0007669"/>
    <property type="project" value="TreeGrafter"/>
</dbReference>
<evidence type="ECO:0000313" key="2">
    <source>
        <dbReference type="EMBL" id="HGM58007.1"/>
    </source>
</evidence>
<dbReference type="PROSITE" id="PS00125">
    <property type="entry name" value="SER_THR_PHOSPHATASE"/>
    <property type="match status" value="1"/>
</dbReference>
<dbReference type="PRINTS" id="PR00114">
    <property type="entry name" value="STPHPHTASE"/>
</dbReference>
<proteinExistence type="predicted"/>
<protein>
    <submittedName>
        <fullName evidence="2">Serine/threonine protein phosphatase</fullName>
    </submittedName>
</protein>
<dbReference type="SMART" id="SM00156">
    <property type="entry name" value="PP2Ac"/>
    <property type="match status" value="1"/>
</dbReference>
<dbReference type="SUPFAM" id="SSF56300">
    <property type="entry name" value="Metallo-dependent phosphatases"/>
    <property type="match status" value="1"/>
</dbReference>
<dbReference type="InterPro" id="IPR029052">
    <property type="entry name" value="Metallo-depent_PP-like"/>
</dbReference>
<dbReference type="AlphaFoldDB" id="A0A7C4HC00"/>
<dbReference type="Gene3D" id="3.60.21.10">
    <property type="match status" value="1"/>
</dbReference>
<feature type="domain" description="Serine/threonine specific protein phosphatases" evidence="1">
    <location>
        <begin position="121"/>
        <end position="126"/>
    </location>
</feature>
<dbReference type="InterPro" id="IPR006186">
    <property type="entry name" value="Ser/Thr-sp_prot-phosphatase"/>
</dbReference>
<reference evidence="2" key="1">
    <citation type="journal article" date="2020" name="mSystems">
        <title>Genome- and Community-Level Interaction Insights into Carbon Utilization and Element Cycling Functions of Hydrothermarchaeota in Hydrothermal Sediment.</title>
        <authorList>
            <person name="Zhou Z."/>
            <person name="Liu Y."/>
            <person name="Xu W."/>
            <person name="Pan J."/>
            <person name="Luo Z.H."/>
            <person name="Li M."/>
        </authorList>
    </citation>
    <scope>NUCLEOTIDE SEQUENCE [LARGE SCALE GENOMIC DNA]</scope>
    <source>
        <strain evidence="2">SpSt-642</strain>
    </source>
</reference>
<evidence type="ECO:0000259" key="1">
    <source>
        <dbReference type="PROSITE" id="PS00125"/>
    </source>
</evidence>